<feature type="region of interest" description="Disordered" evidence="1">
    <location>
        <begin position="1"/>
        <end position="54"/>
    </location>
</feature>
<sequence>MWPFTRRSHESPESETAKRAAEKPLHEAQSRTPESEAQFHESRRVKEQLKAHNRANAYSDFIEGIVLGRLNDSRS</sequence>
<evidence type="ECO:0000313" key="3">
    <source>
        <dbReference type="Proteomes" id="UP001456562"/>
    </source>
</evidence>
<protein>
    <submittedName>
        <fullName evidence="2">Uncharacterized protein</fullName>
    </submittedName>
</protein>
<gene>
    <name evidence="2" type="ORF">ABR748_38105</name>
</gene>
<dbReference type="EMBL" id="JBEJUE010000082">
    <property type="protein sequence ID" value="MER0429938.1"/>
    <property type="molecule type" value="Genomic_DNA"/>
</dbReference>
<accession>A0ABV1QFK9</accession>
<dbReference type="InterPro" id="IPR056037">
    <property type="entry name" value="DUF7620"/>
</dbReference>
<keyword evidence="3" id="KW-1185">Reference proteome</keyword>
<organism evidence="2 3">
    <name type="scientific">Streptomyces microflavus</name>
    <name type="common">Streptomyces lipmanii</name>
    <dbReference type="NCBI Taxonomy" id="1919"/>
    <lineage>
        <taxon>Bacteria</taxon>
        <taxon>Bacillati</taxon>
        <taxon>Actinomycetota</taxon>
        <taxon>Actinomycetes</taxon>
        <taxon>Kitasatosporales</taxon>
        <taxon>Streptomycetaceae</taxon>
        <taxon>Streptomyces</taxon>
    </lineage>
</organism>
<dbReference type="Pfam" id="PF24596">
    <property type="entry name" value="DUF7620"/>
    <property type="match status" value="1"/>
</dbReference>
<dbReference type="Proteomes" id="UP001456562">
    <property type="component" value="Unassembled WGS sequence"/>
</dbReference>
<feature type="compositionally biased region" description="Basic and acidic residues" evidence="1">
    <location>
        <begin position="7"/>
        <end position="50"/>
    </location>
</feature>
<evidence type="ECO:0000313" key="2">
    <source>
        <dbReference type="EMBL" id="MER0429938.1"/>
    </source>
</evidence>
<evidence type="ECO:0000256" key="1">
    <source>
        <dbReference type="SAM" id="MobiDB-lite"/>
    </source>
</evidence>
<comment type="caution">
    <text evidence="2">The sequence shown here is derived from an EMBL/GenBank/DDBJ whole genome shotgun (WGS) entry which is preliminary data.</text>
</comment>
<dbReference type="RefSeq" id="WP_350242010.1">
    <property type="nucleotide sequence ID" value="NZ_JBEJUE010000082.1"/>
</dbReference>
<name>A0ABV1QFK9_STRMI</name>
<reference evidence="2 3" key="1">
    <citation type="submission" date="2024-01" db="EMBL/GenBank/DDBJ databases">
        <title>Metagenomic exploration of the rhizosphere soil microbial community and their significance in facilitating the development of wild simulated ginseng.</title>
        <authorList>
            <person name="Huang J."/>
        </authorList>
    </citation>
    <scope>NUCLEOTIDE SEQUENCE [LARGE SCALE GENOMIC DNA]</scope>
    <source>
        <strain evidence="2 3">WY141</strain>
    </source>
</reference>
<proteinExistence type="predicted"/>